<dbReference type="GO" id="GO:0003700">
    <property type="term" value="F:DNA-binding transcription factor activity"/>
    <property type="evidence" value="ECO:0007669"/>
    <property type="project" value="InterPro"/>
</dbReference>
<dbReference type="InterPro" id="IPR013324">
    <property type="entry name" value="RNA_pol_sigma_r3/r4-like"/>
</dbReference>
<dbReference type="Pfam" id="PF04545">
    <property type="entry name" value="Sigma70_r4"/>
    <property type="match status" value="1"/>
</dbReference>
<reference evidence="3 4" key="1">
    <citation type="submission" date="2019-02" db="EMBL/GenBank/DDBJ databases">
        <title>Genomic Encyclopedia of Type Strains, Phase IV (KMG-IV): sequencing the most valuable type-strain genomes for metagenomic binning, comparative biology and taxonomic classification.</title>
        <authorList>
            <person name="Goeker M."/>
        </authorList>
    </citation>
    <scope>NUCLEOTIDE SEQUENCE [LARGE SCALE GENOMIC DNA]</scope>
    <source>
        <strain evidence="3 4">DSM 29486</strain>
    </source>
</reference>
<dbReference type="GO" id="GO:0006352">
    <property type="term" value="P:DNA-templated transcription initiation"/>
    <property type="evidence" value="ECO:0007669"/>
    <property type="project" value="InterPro"/>
</dbReference>
<sequence length="140" mass="16433">MEMTRERLKQYKSLLKEIESLDRDIDKLRDRTLNIPTVFGKVTASSHDFPYIPTRLTVQMDDPREADMITRRIRIKEKRKSEAERLAWEIEQFIASIPDSTDRQILDMVFLKGKTQQETGDSVGYSKGRISQRITDILKD</sequence>
<keyword evidence="1" id="KW-0175">Coiled coil</keyword>
<evidence type="ECO:0000256" key="1">
    <source>
        <dbReference type="SAM" id="Coils"/>
    </source>
</evidence>
<dbReference type="RefSeq" id="WP_243647496.1">
    <property type="nucleotide sequence ID" value="NZ_SGXF01000001.1"/>
</dbReference>
<comment type="caution">
    <text evidence="3">The sequence shown here is derived from an EMBL/GenBank/DDBJ whole genome shotgun (WGS) entry which is preliminary data.</text>
</comment>
<protein>
    <submittedName>
        <fullName evidence="3">RNA polymerase sigma factor (Sigma-70 family)</fullName>
    </submittedName>
</protein>
<dbReference type="EMBL" id="SGXF01000001">
    <property type="protein sequence ID" value="RZT02918.1"/>
    <property type="molecule type" value="Genomic_DNA"/>
</dbReference>
<evidence type="ECO:0000313" key="4">
    <source>
        <dbReference type="Proteomes" id="UP000292927"/>
    </source>
</evidence>
<dbReference type="SUPFAM" id="SSF88659">
    <property type="entry name" value="Sigma3 and sigma4 domains of RNA polymerase sigma factors"/>
    <property type="match status" value="1"/>
</dbReference>
<keyword evidence="4" id="KW-1185">Reference proteome</keyword>
<accession>A0A4Q7PS25</accession>
<organism evidence="3 4">
    <name type="scientific">Cuneatibacter caecimuris</name>
    <dbReference type="NCBI Taxonomy" id="1796618"/>
    <lineage>
        <taxon>Bacteria</taxon>
        <taxon>Bacillati</taxon>
        <taxon>Bacillota</taxon>
        <taxon>Clostridia</taxon>
        <taxon>Lachnospirales</taxon>
        <taxon>Lachnospiraceae</taxon>
        <taxon>Cuneatibacter</taxon>
    </lineage>
</organism>
<dbReference type="Gene3D" id="1.20.140.160">
    <property type="match status" value="1"/>
</dbReference>
<proteinExistence type="predicted"/>
<dbReference type="InterPro" id="IPR007630">
    <property type="entry name" value="RNA_pol_sigma70_r4"/>
</dbReference>
<dbReference type="Proteomes" id="UP000292927">
    <property type="component" value="Unassembled WGS sequence"/>
</dbReference>
<feature type="domain" description="RNA polymerase sigma-70 region 4" evidence="2">
    <location>
        <begin position="101"/>
        <end position="139"/>
    </location>
</feature>
<dbReference type="AlphaFoldDB" id="A0A4Q7PS25"/>
<evidence type="ECO:0000313" key="3">
    <source>
        <dbReference type="EMBL" id="RZT02918.1"/>
    </source>
</evidence>
<gene>
    <name evidence="3" type="ORF">EV209_1048</name>
</gene>
<evidence type="ECO:0000259" key="2">
    <source>
        <dbReference type="Pfam" id="PF04545"/>
    </source>
</evidence>
<feature type="coiled-coil region" evidence="1">
    <location>
        <begin position="1"/>
        <end position="31"/>
    </location>
</feature>
<name>A0A4Q7PS25_9FIRM</name>